<evidence type="ECO:0000256" key="1">
    <source>
        <dbReference type="ARBA" id="ARBA00022723"/>
    </source>
</evidence>
<evidence type="ECO:0000313" key="4">
    <source>
        <dbReference type="EMBL" id="TCP31278.1"/>
    </source>
</evidence>
<dbReference type="InterPro" id="IPR006674">
    <property type="entry name" value="HD_domain"/>
</dbReference>
<dbReference type="RefSeq" id="WP_132743884.1">
    <property type="nucleotide sequence ID" value="NZ_SLXK01000003.1"/>
</dbReference>
<dbReference type="GO" id="GO:0046872">
    <property type="term" value="F:metal ion binding"/>
    <property type="evidence" value="ECO:0007669"/>
    <property type="project" value="UniProtKB-KW"/>
</dbReference>
<dbReference type="Pfam" id="PF13023">
    <property type="entry name" value="HD_3"/>
    <property type="match status" value="1"/>
</dbReference>
<sequence length="197" mass="23304">MNERLKQQIDFIVEIDKLKEVYRQSILVDRSRRENDAEHTWHLTMMALILQEHANEPDLDLLKTLKMLIIHDLVEIDAGDTFAYDEAGYSDKREREERAAKRLFGMLPKEQGEEMYELWLEFEDRRTIESQYANAMDRFEPILLNYMTEGASWKKHGVTKQQVFDRNKPVQDGSEVLWQFITSLIDSAVEKGYLKDS</sequence>
<dbReference type="InterPro" id="IPR039356">
    <property type="entry name" value="YfbR/HDDC2"/>
</dbReference>
<dbReference type="Gene3D" id="1.10.3210.10">
    <property type="entry name" value="Hypothetical protein af1432"/>
    <property type="match status" value="1"/>
</dbReference>
<evidence type="ECO:0000259" key="3">
    <source>
        <dbReference type="Pfam" id="PF13023"/>
    </source>
</evidence>
<dbReference type="PANTHER" id="PTHR11845:SF13">
    <property type="entry name" value="5'-DEOXYNUCLEOTIDASE HDDC2"/>
    <property type="match status" value="1"/>
</dbReference>
<dbReference type="Proteomes" id="UP000295416">
    <property type="component" value="Unassembled WGS sequence"/>
</dbReference>
<accession>A0A4R2PA84</accession>
<keyword evidence="1" id="KW-0479">Metal-binding</keyword>
<reference evidence="4 5" key="1">
    <citation type="submission" date="2019-03" db="EMBL/GenBank/DDBJ databases">
        <title>Genomic Encyclopedia of Type Strains, Phase IV (KMG-IV): sequencing the most valuable type-strain genomes for metagenomic binning, comparative biology and taxonomic classification.</title>
        <authorList>
            <person name="Goeker M."/>
        </authorList>
    </citation>
    <scope>NUCLEOTIDE SEQUENCE [LARGE SCALE GENOMIC DNA]</scope>
    <source>
        <strain evidence="4 5">DSM 19377</strain>
    </source>
</reference>
<comment type="caution">
    <text evidence="4">The sequence shown here is derived from an EMBL/GenBank/DDBJ whole genome shotgun (WGS) entry which is preliminary data.</text>
</comment>
<dbReference type="AlphaFoldDB" id="A0A4R2PA84"/>
<proteinExistence type="predicted"/>
<gene>
    <name evidence="4" type="ORF">EV207_103162</name>
</gene>
<dbReference type="GO" id="GO:0005737">
    <property type="term" value="C:cytoplasm"/>
    <property type="evidence" value="ECO:0007669"/>
    <property type="project" value="TreeGrafter"/>
</dbReference>
<dbReference type="EMBL" id="SLXK01000003">
    <property type="protein sequence ID" value="TCP31278.1"/>
    <property type="molecule type" value="Genomic_DNA"/>
</dbReference>
<dbReference type="PANTHER" id="PTHR11845">
    <property type="entry name" value="5'-DEOXYNUCLEOTIDASE HDDC2"/>
    <property type="match status" value="1"/>
</dbReference>
<evidence type="ECO:0000313" key="5">
    <source>
        <dbReference type="Proteomes" id="UP000295416"/>
    </source>
</evidence>
<organism evidence="4 5">
    <name type="scientific">Scopulibacillus darangshiensis</name>
    <dbReference type="NCBI Taxonomy" id="442528"/>
    <lineage>
        <taxon>Bacteria</taxon>
        <taxon>Bacillati</taxon>
        <taxon>Bacillota</taxon>
        <taxon>Bacilli</taxon>
        <taxon>Bacillales</taxon>
        <taxon>Sporolactobacillaceae</taxon>
        <taxon>Scopulibacillus</taxon>
    </lineage>
</organism>
<keyword evidence="2 4" id="KW-0378">Hydrolase</keyword>
<protein>
    <submittedName>
        <fullName evidence="4">Putative hydrolase of HD superfamily</fullName>
    </submittedName>
</protein>
<dbReference type="GO" id="GO:0002953">
    <property type="term" value="F:5'-deoxynucleotidase activity"/>
    <property type="evidence" value="ECO:0007669"/>
    <property type="project" value="InterPro"/>
</dbReference>
<feature type="domain" description="HD" evidence="3">
    <location>
        <begin position="15"/>
        <end position="178"/>
    </location>
</feature>
<dbReference type="OrthoDB" id="9796032at2"/>
<keyword evidence="5" id="KW-1185">Reference proteome</keyword>
<dbReference type="SUPFAM" id="SSF109604">
    <property type="entry name" value="HD-domain/PDEase-like"/>
    <property type="match status" value="1"/>
</dbReference>
<name>A0A4R2PA84_9BACL</name>
<evidence type="ECO:0000256" key="2">
    <source>
        <dbReference type="ARBA" id="ARBA00022801"/>
    </source>
</evidence>